<dbReference type="AlphaFoldDB" id="A0A2V5I6D9"/>
<protein>
    <submittedName>
        <fullName evidence="1">Uncharacterized protein</fullName>
    </submittedName>
</protein>
<accession>A0A2V5I6D9</accession>
<sequence>MSWNSNAFTTWPQTSTPFISREVEVATSMPSDGTYIARLDGRGGLEVFWKDGYGRVVHAIINSQGAMLMTSQNGLGQSVRTYASWMGHVHTANWGGMVTISANWAVDLQMTGTTPNGSVFAASNHFSGFYGLMARSSSDRQCVTMGAAGDFAFPATGTGDPLSPFGGQGAGMMLPAFRRLSLTMTIRVNLNITLSAGPSPWPVRACFHPAVEEYDARGNRRPGRLCNDRDCMLSKLDGLWNCCRVNCDTAGNTARKCRKCPHWCCQYCTKTDPWDRRMIPPLTLRW</sequence>
<reference evidence="1 2" key="1">
    <citation type="submission" date="2018-02" db="EMBL/GenBank/DDBJ databases">
        <title>The genomes of Aspergillus section Nigri reveals drivers in fungal speciation.</title>
        <authorList>
            <consortium name="DOE Joint Genome Institute"/>
            <person name="Vesth T.C."/>
            <person name="Nybo J."/>
            <person name="Theobald S."/>
            <person name="Brandl J."/>
            <person name="Frisvad J.C."/>
            <person name="Nielsen K.F."/>
            <person name="Lyhne E.K."/>
            <person name="Kogle M.E."/>
            <person name="Kuo A."/>
            <person name="Riley R."/>
            <person name="Clum A."/>
            <person name="Nolan M."/>
            <person name="Lipzen A."/>
            <person name="Salamov A."/>
            <person name="Henrissat B."/>
            <person name="Wiebenga A."/>
            <person name="De vries R.P."/>
            <person name="Grigoriev I.V."/>
            <person name="Mortensen U.H."/>
            <person name="Andersen M.R."/>
            <person name="Baker S.E."/>
        </authorList>
    </citation>
    <scope>NUCLEOTIDE SEQUENCE [LARGE SCALE GENOMIC DNA]</scope>
    <source>
        <strain evidence="1 2">CBS 114.80</strain>
    </source>
</reference>
<evidence type="ECO:0000313" key="1">
    <source>
        <dbReference type="EMBL" id="PYI31591.1"/>
    </source>
</evidence>
<evidence type="ECO:0000313" key="2">
    <source>
        <dbReference type="Proteomes" id="UP000248817"/>
    </source>
</evidence>
<keyword evidence="2" id="KW-1185">Reference proteome</keyword>
<gene>
    <name evidence="1" type="ORF">BP00DRAFT_446414</name>
</gene>
<organism evidence="1 2">
    <name type="scientific">Aspergillus indologenus CBS 114.80</name>
    <dbReference type="NCBI Taxonomy" id="1450541"/>
    <lineage>
        <taxon>Eukaryota</taxon>
        <taxon>Fungi</taxon>
        <taxon>Dikarya</taxon>
        <taxon>Ascomycota</taxon>
        <taxon>Pezizomycotina</taxon>
        <taxon>Eurotiomycetes</taxon>
        <taxon>Eurotiomycetidae</taxon>
        <taxon>Eurotiales</taxon>
        <taxon>Aspergillaceae</taxon>
        <taxon>Aspergillus</taxon>
        <taxon>Aspergillus subgen. Circumdati</taxon>
    </lineage>
</organism>
<dbReference type="Proteomes" id="UP000248817">
    <property type="component" value="Unassembled WGS sequence"/>
</dbReference>
<name>A0A2V5I6D9_9EURO</name>
<proteinExistence type="predicted"/>
<dbReference type="EMBL" id="KZ825501">
    <property type="protein sequence ID" value="PYI31591.1"/>
    <property type="molecule type" value="Genomic_DNA"/>
</dbReference>